<keyword evidence="4" id="KW-1185">Reference proteome</keyword>
<dbReference type="AlphaFoldDB" id="A0A0K3C8N1"/>
<evidence type="ECO:0000313" key="4">
    <source>
        <dbReference type="Proteomes" id="UP000199069"/>
    </source>
</evidence>
<evidence type="ECO:0000313" key="5">
    <source>
        <dbReference type="Proteomes" id="UP000239560"/>
    </source>
</evidence>
<dbReference type="OrthoDB" id="2523221at2759"/>
<name>A0A0K3C8N1_RHOTO</name>
<accession>A0A0K3C8N1</accession>
<evidence type="ECO:0000256" key="1">
    <source>
        <dbReference type="SAM" id="MobiDB-lite"/>
    </source>
</evidence>
<dbReference type="EMBL" id="LCTV02000003">
    <property type="protein sequence ID" value="PRQ76191.1"/>
    <property type="molecule type" value="Genomic_DNA"/>
</dbReference>
<feature type="region of interest" description="Disordered" evidence="1">
    <location>
        <begin position="1"/>
        <end position="22"/>
    </location>
</feature>
<dbReference type="Proteomes" id="UP000239560">
    <property type="component" value="Unassembled WGS sequence"/>
</dbReference>
<proteinExistence type="predicted"/>
<reference evidence="2 4" key="1">
    <citation type="submission" date="2015-07" db="EMBL/GenBank/DDBJ databases">
        <authorList>
            <person name="Cajimat M.N.B."/>
            <person name="Milazzo M.L."/>
            <person name="Fulhorst C.F."/>
        </authorList>
    </citation>
    <scope>NUCLEOTIDE SEQUENCE [LARGE SCALE GENOMIC DNA]</scope>
    <source>
        <strain evidence="2">Single colony</strain>
    </source>
</reference>
<organism evidence="2 4">
    <name type="scientific">Rhodotorula toruloides</name>
    <name type="common">Yeast</name>
    <name type="synonym">Rhodosporidium toruloides</name>
    <dbReference type="NCBI Taxonomy" id="5286"/>
    <lineage>
        <taxon>Eukaryota</taxon>
        <taxon>Fungi</taxon>
        <taxon>Dikarya</taxon>
        <taxon>Basidiomycota</taxon>
        <taxon>Pucciniomycotina</taxon>
        <taxon>Microbotryomycetes</taxon>
        <taxon>Sporidiobolales</taxon>
        <taxon>Sporidiobolaceae</taxon>
        <taxon>Rhodotorula</taxon>
    </lineage>
</organism>
<evidence type="ECO:0000313" key="3">
    <source>
        <dbReference type="EMBL" id="PRQ76191.1"/>
    </source>
</evidence>
<dbReference type="EMBL" id="CWKI01000003">
    <property type="protein sequence ID" value="CTR06094.1"/>
    <property type="molecule type" value="Genomic_DNA"/>
</dbReference>
<dbReference type="Proteomes" id="UP000199069">
    <property type="component" value="Unassembled WGS sequence"/>
</dbReference>
<gene>
    <name evidence="2" type="primary">FGENESH: predicted gene_3.406</name>
    <name evidence="3" type="ORF">AAT19DRAFT_13213</name>
    <name evidence="2" type="ORF">BN2166_0019550</name>
</gene>
<reference evidence="3 5" key="2">
    <citation type="journal article" date="2018" name="Elife">
        <title>Functional genomics of lipid metabolism in the oleaginous yeast Rhodosporidium toruloides.</title>
        <authorList>
            <person name="Coradetti S.T."/>
            <person name="Pinel D."/>
            <person name="Geiselman G."/>
            <person name="Ito M."/>
            <person name="Mondo S."/>
            <person name="Reilly M.C."/>
            <person name="Cheng Y.F."/>
            <person name="Bauer S."/>
            <person name="Grigoriev I."/>
            <person name="Gladden J.M."/>
            <person name="Simmons B.A."/>
            <person name="Brem R."/>
            <person name="Arkin A.P."/>
            <person name="Skerker J.M."/>
        </authorList>
    </citation>
    <scope>NUCLEOTIDE SEQUENCE [LARGE SCALE GENOMIC DNA]</scope>
    <source>
        <strain evidence="3 5">NBRC 0880</strain>
    </source>
</reference>
<protein>
    <submittedName>
        <fullName evidence="2 3">Proteophosphoglycan 5</fullName>
    </submittedName>
</protein>
<feature type="compositionally biased region" description="Low complexity" evidence="1">
    <location>
        <begin position="1"/>
        <end position="14"/>
    </location>
</feature>
<sequence>MSSSTGSSSNIGTSAGEQTSAKHQLDTLPAELLKLIVVLVKEQDERLHDVVDTFETMGWASRVQGNGLNAFSSTCKRLREAALPFMCEHVRSPHLKHPLFQLGALPPALLGGVRKIDCSAIRRETLALLVAGMSLLPNADGMEISRDTMLALSQTNADMANALAAIPSEIIENTFRRCRSRWRSVTYCDGSESDLEQALELFCDPAKLERLELEQFELFELALRHSTQPARLEHLSRYHHLTSLSIDISSDDLLDTADVPNFVRLPALRSFEIEGWAQAILPLAEQMAPNVVDLRINFGPSRLETQPAAFHLPHLRHLTVEMLWTAADLLHAFANGWSDDDIAALAAKCASRGIEFEVKPCSRVETEHRAFTSMSRDWPADVKKVCEKKGASLRDLLDWATRRIHWLEQTGDVAGMREMVEVLTELKQRQVLEEV</sequence>
<evidence type="ECO:0000313" key="2">
    <source>
        <dbReference type="EMBL" id="CTR06094.1"/>
    </source>
</evidence>